<sequence length="1396" mass="150063">MSAGPPADTSSPPAAPAVPAMGAASSSSALPSDVLADIEREQQVADLQTALSKSEALVEQLRQENVTLANERDASASTSSQLRDQLAKVQSSHHQASADLSVTSSRVAAVEAEKAELAEDMQRMKERAAETNQELYRLRLQKNEASQTVATLRVEVSELKMSADSAKFNEQRSVQALKSSRNEVMSLTTQNTELEERFAKYRASSQSQYSELQQERDRVESEAMTSRSSYSALQRTYEDQTTRLADAHANVRTLTNALAKQKAENRLELERVIAQNALLEKYSTEARDTVQDREVELEEMAGRFSEKERALEEAINRLEGELASAKKRADDFKFALDRLTSANEASLDYSPTATIAAQQRANGQSYTHVWTQNVLLQEQLSEANTKNERLEDMIRQIQEEIMEKKPIFDQQRKDHELAKERANTLAGELSGVITARDVAQQQARGAEAEAKRLAEEVASHQTTVEDLAHQVRELTRQIALRDNPSLAHSTSQPQELSDGDMITDHFVAFSSLDALLKRNRQLLTLTRSLASKLSDRETTRAEGEAATGLEIDQAAEIIEQQREQLEQTSAKLSEVTRERDLFSKLLSKGEGLHWPGAGSSSTHDESNERAVVSLQAELAAVRSRADSEVEEAKARAREQSEKAGKAEVAQAKADAMSAHLQEQVRSINSALELQKTNYSNLESQLYQAQSQLNSSQLDLRRAREDVASHQAAEKRLRDEATQLRTEKELWESQQARLQSDFAAVQQERAKLTYTIENFSNVSTANERTRAEERTLLQKRIDELQAQAATLRSQVDEAREHAAQAQKKADDADVRIASKTAAIRAEKEAALASKTADVEAKAAEVEKATQLVNEAKRIGLNWQRRSKELQTQVEELTAANNSVAEKEAKVTKLTAELEEAKAKITTLEAKVSELEGKVAEGEQLHTTKDARMSMLEEDLAAAQAAGAAAGAVASATADAAELTALKDERDSLQQRLAQAEKDLETSKATSSSAAAAAEPTAGNTTELQTKIDELTKRLEDKEAQYDNDVRKVNKANMTMKARIGTLNSERAGLDQKIAALEKEVTDLKAKLAEAMTTSAVPEGAALSQEAIDQAVKAAVSKREAELNAEHEAALRKASATGPAGNDAAAIKAGIDAKEAELKIAYEAKLAEAKAEAVVAGGSGDVASATKAAELEKKVDELEKKIKSLERSARTADISRKTLERQKNDLESKLAAATGTNGAPAPALSAVATPFKPATPVTRSATAVTAVKATLATPTAAATTPVAEPVVAGPTSGDSTPVRGGAAVRGIRGRGTAIRGRGAAPSARANILGNVNATLAGAAEGGTKRPAPDEESASPGPGAGSAILQRLNKQPAEAAARPAKKARGGAATRGGRGTGRRQSAAGHQGGNGGEGGEA</sequence>
<dbReference type="Gene3D" id="1.10.287.1490">
    <property type="match status" value="2"/>
</dbReference>
<dbReference type="GO" id="GO:0005643">
    <property type="term" value="C:nuclear pore"/>
    <property type="evidence" value="ECO:0007669"/>
    <property type="project" value="TreeGrafter"/>
</dbReference>
<dbReference type="GO" id="GO:0006406">
    <property type="term" value="P:mRNA export from nucleus"/>
    <property type="evidence" value="ECO:0007669"/>
    <property type="project" value="TreeGrafter"/>
</dbReference>
<feature type="coiled-coil region" evidence="4">
    <location>
        <begin position="622"/>
        <end position="733"/>
    </location>
</feature>
<feature type="coiled-coil region" evidence="4">
    <location>
        <begin position="297"/>
        <end position="335"/>
    </location>
</feature>
<name>A0AAD3TVJ1_9TREE</name>
<evidence type="ECO:0000256" key="5">
    <source>
        <dbReference type="SAM" id="MobiDB-lite"/>
    </source>
</evidence>
<feature type="compositionally biased region" description="Polar residues" evidence="5">
    <location>
        <begin position="75"/>
        <end position="100"/>
    </location>
</feature>
<keyword evidence="3" id="KW-0539">Nucleus</keyword>
<dbReference type="InterPro" id="IPR057974">
    <property type="entry name" value="NUA/TPR/MLP1-2-like_dom"/>
</dbReference>
<feature type="domain" description="NUA/TPR/MLP1-2-like" evidence="6">
    <location>
        <begin position="443"/>
        <end position="537"/>
    </location>
</feature>
<feature type="region of interest" description="Disordered" evidence="5">
    <location>
        <begin position="1321"/>
        <end position="1396"/>
    </location>
</feature>
<dbReference type="PANTHER" id="PTHR18898">
    <property type="entry name" value="NUCLEOPROTEIN TPR-RELATED"/>
    <property type="match status" value="1"/>
</dbReference>
<organism evidence="7 8">
    <name type="scientific">Cutaneotrichosporon spelunceum</name>
    <dbReference type="NCBI Taxonomy" id="1672016"/>
    <lineage>
        <taxon>Eukaryota</taxon>
        <taxon>Fungi</taxon>
        <taxon>Dikarya</taxon>
        <taxon>Basidiomycota</taxon>
        <taxon>Agaricomycotina</taxon>
        <taxon>Tremellomycetes</taxon>
        <taxon>Trichosporonales</taxon>
        <taxon>Trichosporonaceae</taxon>
        <taxon>Cutaneotrichosporon</taxon>
    </lineage>
</organism>
<evidence type="ECO:0000256" key="2">
    <source>
        <dbReference type="ARBA" id="ARBA00023054"/>
    </source>
</evidence>
<dbReference type="PANTHER" id="PTHR18898:SF2">
    <property type="entry name" value="NUCLEOPROTEIN TPR"/>
    <property type="match status" value="1"/>
</dbReference>
<proteinExistence type="predicted"/>
<evidence type="ECO:0000259" key="6">
    <source>
        <dbReference type="Pfam" id="PF25785"/>
    </source>
</evidence>
<protein>
    <recommendedName>
        <fullName evidence="6">NUA/TPR/MLP1-2-like domain-containing protein</fullName>
    </recommendedName>
</protein>
<feature type="coiled-coil region" evidence="4">
    <location>
        <begin position="1170"/>
        <end position="1218"/>
    </location>
</feature>
<dbReference type="EMBL" id="BTCM01000004">
    <property type="protein sequence ID" value="GMK57660.1"/>
    <property type="molecule type" value="Genomic_DNA"/>
</dbReference>
<reference evidence="7" key="1">
    <citation type="journal article" date="2023" name="BMC Genomics">
        <title>Chromosome-level genome assemblies of Cutaneotrichosporon spp. (Trichosporonales, Basidiomycota) reveal imbalanced evolution between nucleotide sequences and chromosome synteny.</title>
        <authorList>
            <person name="Kobayashi Y."/>
            <person name="Kayamori A."/>
            <person name="Aoki K."/>
            <person name="Shiwa Y."/>
            <person name="Matsutani M."/>
            <person name="Fujita N."/>
            <person name="Sugita T."/>
            <person name="Iwasaki W."/>
            <person name="Tanaka N."/>
            <person name="Takashima M."/>
        </authorList>
    </citation>
    <scope>NUCLEOTIDE SEQUENCE</scope>
    <source>
        <strain evidence="7">HIS016</strain>
    </source>
</reference>
<gene>
    <name evidence="7" type="ORF">CspeluHIS016_0404940</name>
</gene>
<feature type="compositionally biased region" description="Low complexity" evidence="5">
    <location>
        <begin position="985"/>
        <end position="1004"/>
    </location>
</feature>
<evidence type="ECO:0000256" key="4">
    <source>
        <dbReference type="SAM" id="Coils"/>
    </source>
</evidence>
<feature type="compositionally biased region" description="Polar residues" evidence="5">
    <location>
        <begin position="223"/>
        <end position="232"/>
    </location>
</feature>
<evidence type="ECO:0000256" key="3">
    <source>
        <dbReference type="ARBA" id="ARBA00023242"/>
    </source>
</evidence>
<comment type="subcellular location">
    <subcellularLocation>
        <location evidence="1">Nucleus</location>
    </subcellularLocation>
</comment>
<evidence type="ECO:0000313" key="8">
    <source>
        <dbReference type="Proteomes" id="UP001222932"/>
    </source>
</evidence>
<dbReference type="Gene3D" id="1.20.5.340">
    <property type="match status" value="1"/>
</dbReference>
<feature type="region of interest" description="Disordered" evidence="5">
    <location>
        <begin position="1"/>
        <end position="30"/>
    </location>
</feature>
<reference evidence="7" key="2">
    <citation type="submission" date="2023-06" db="EMBL/GenBank/DDBJ databases">
        <authorList>
            <person name="Kobayashi Y."/>
            <person name="Kayamori A."/>
            <person name="Aoki K."/>
            <person name="Shiwa Y."/>
            <person name="Fujita N."/>
            <person name="Sugita T."/>
            <person name="Iwasaki W."/>
            <person name="Tanaka N."/>
            <person name="Takashima M."/>
        </authorList>
    </citation>
    <scope>NUCLEOTIDE SEQUENCE</scope>
    <source>
        <strain evidence="7">HIS016</strain>
    </source>
</reference>
<feature type="coiled-coil region" evidence="4">
    <location>
        <begin position="436"/>
        <end position="477"/>
    </location>
</feature>
<feature type="region of interest" description="Disordered" evidence="5">
    <location>
        <begin position="978"/>
        <end position="1006"/>
    </location>
</feature>
<dbReference type="Pfam" id="PF25785">
    <property type="entry name" value="TPR"/>
    <property type="match status" value="1"/>
</dbReference>
<feature type="region of interest" description="Disordered" evidence="5">
    <location>
        <begin position="1264"/>
        <end position="1286"/>
    </location>
</feature>
<feature type="coiled-coil region" evidence="4">
    <location>
        <begin position="373"/>
        <end position="403"/>
    </location>
</feature>
<feature type="region of interest" description="Disordered" evidence="5">
    <location>
        <begin position="205"/>
        <end position="232"/>
    </location>
</feature>
<feature type="region of interest" description="Disordered" evidence="5">
    <location>
        <begin position="69"/>
        <end position="100"/>
    </location>
</feature>
<keyword evidence="8" id="KW-1185">Reference proteome</keyword>
<dbReference type="Proteomes" id="UP001222932">
    <property type="component" value="Unassembled WGS sequence"/>
</dbReference>
<feature type="coiled-coil region" evidence="4">
    <location>
        <begin position="107"/>
        <end position="141"/>
    </location>
</feature>
<feature type="coiled-coil region" evidence="4">
    <location>
        <begin position="773"/>
        <end position="923"/>
    </location>
</feature>
<evidence type="ECO:0000313" key="7">
    <source>
        <dbReference type="EMBL" id="GMK57660.1"/>
    </source>
</evidence>
<accession>A0AAD3TVJ1</accession>
<dbReference type="GO" id="GO:0017056">
    <property type="term" value="F:structural constituent of nuclear pore"/>
    <property type="evidence" value="ECO:0007669"/>
    <property type="project" value="TreeGrafter"/>
</dbReference>
<feature type="compositionally biased region" description="Gly residues" evidence="5">
    <location>
        <begin position="1385"/>
        <end position="1396"/>
    </location>
</feature>
<feature type="compositionally biased region" description="Low complexity" evidence="5">
    <location>
        <begin position="1264"/>
        <end position="1273"/>
    </location>
</feature>
<comment type="caution">
    <text evidence="7">The sequence shown here is derived from an EMBL/GenBank/DDBJ whole genome shotgun (WGS) entry which is preliminary data.</text>
</comment>
<feature type="coiled-coil region" evidence="4">
    <location>
        <begin position="551"/>
        <end position="578"/>
    </location>
</feature>
<keyword evidence="2 4" id="KW-0175">Coiled coil</keyword>
<evidence type="ECO:0000256" key="1">
    <source>
        <dbReference type="ARBA" id="ARBA00004123"/>
    </source>
</evidence>